<dbReference type="Gramene" id="AET6Gv20354200.1">
    <property type="protein sequence ID" value="AET6Gv20354200.1"/>
    <property type="gene ID" value="AET6Gv20354200"/>
</dbReference>
<feature type="region of interest" description="Disordered" evidence="1">
    <location>
        <begin position="69"/>
        <end position="102"/>
    </location>
</feature>
<evidence type="ECO:0000256" key="1">
    <source>
        <dbReference type="SAM" id="MobiDB-lite"/>
    </source>
</evidence>
<reference evidence="2" key="5">
    <citation type="journal article" date="2021" name="G3 (Bethesda)">
        <title>Aegilops tauschii genome assembly Aet v5.0 features greater sequence contiguity and improved annotation.</title>
        <authorList>
            <person name="Wang L."/>
            <person name="Zhu T."/>
            <person name="Rodriguez J.C."/>
            <person name="Deal K.R."/>
            <person name="Dubcovsky J."/>
            <person name="McGuire P.E."/>
            <person name="Lux T."/>
            <person name="Spannagl M."/>
            <person name="Mayer K.F.X."/>
            <person name="Baldrich P."/>
            <person name="Meyers B.C."/>
            <person name="Huo N."/>
            <person name="Gu Y.Q."/>
            <person name="Zhou H."/>
            <person name="Devos K.M."/>
            <person name="Bennetzen J.L."/>
            <person name="Unver T."/>
            <person name="Budak H."/>
            <person name="Gulick P.J."/>
            <person name="Galiba G."/>
            <person name="Kalapos B."/>
            <person name="Nelson D.R."/>
            <person name="Li P."/>
            <person name="You F.M."/>
            <person name="Luo M.C."/>
            <person name="Dvorak J."/>
        </authorList>
    </citation>
    <scope>NUCLEOTIDE SEQUENCE [LARGE SCALE GENOMIC DNA]</scope>
    <source>
        <strain evidence="2">cv. AL8/78</strain>
    </source>
</reference>
<reference evidence="2" key="4">
    <citation type="submission" date="2019-03" db="UniProtKB">
        <authorList>
            <consortium name="EnsemblPlants"/>
        </authorList>
    </citation>
    <scope>IDENTIFICATION</scope>
</reference>
<reference evidence="2" key="3">
    <citation type="journal article" date="2017" name="Nature">
        <title>Genome sequence of the progenitor of the wheat D genome Aegilops tauschii.</title>
        <authorList>
            <person name="Luo M.C."/>
            <person name="Gu Y.Q."/>
            <person name="Puiu D."/>
            <person name="Wang H."/>
            <person name="Twardziok S.O."/>
            <person name="Deal K.R."/>
            <person name="Huo N."/>
            <person name="Zhu T."/>
            <person name="Wang L."/>
            <person name="Wang Y."/>
            <person name="McGuire P.E."/>
            <person name="Liu S."/>
            <person name="Long H."/>
            <person name="Ramasamy R.K."/>
            <person name="Rodriguez J.C."/>
            <person name="Van S.L."/>
            <person name="Yuan L."/>
            <person name="Wang Z."/>
            <person name="Xia Z."/>
            <person name="Xiao L."/>
            <person name="Anderson O.D."/>
            <person name="Ouyang S."/>
            <person name="Liang Y."/>
            <person name="Zimin A.V."/>
            <person name="Pertea G."/>
            <person name="Qi P."/>
            <person name="Bennetzen J.L."/>
            <person name="Dai X."/>
            <person name="Dawson M.W."/>
            <person name="Muller H.G."/>
            <person name="Kugler K."/>
            <person name="Rivarola-Duarte L."/>
            <person name="Spannagl M."/>
            <person name="Mayer K.F.X."/>
            <person name="Lu F.H."/>
            <person name="Bevan M.W."/>
            <person name="Leroy P."/>
            <person name="Li P."/>
            <person name="You F.M."/>
            <person name="Sun Q."/>
            <person name="Liu Z."/>
            <person name="Lyons E."/>
            <person name="Wicker T."/>
            <person name="Salzberg S.L."/>
            <person name="Devos K.M."/>
            <person name="Dvorak J."/>
        </authorList>
    </citation>
    <scope>NUCLEOTIDE SEQUENCE [LARGE SCALE GENOMIC DNA]</scope>
    <source>
        <strain evidence="2">cv. AL8/78</strain>
    </source>
</reference>
<sequence>MNITLREQSSPCCPVYSPQSLQGRWCEAISGGLVLQPLWSKHTDLVKGKVGEAFLFPLFLSPFLLPQSPKSKGNHGGGEGCGAARRHLGRSGEGREEGVGWLEKRGERVSSLRLGEEKK</sequence>
<dbReference type="EnsemblPlants" id="AET6Gv20354200.1">
    <property type="protein sequence ID" value="AET6Gv20354200.1"/>
    <property type="gene ID" value="AET6Gv20354200"/>
</dbReference>
<dbReference type="Proteomes" id="UP000015105">
    <property type="component" value="Chromosome 6D"/>
</dbReference>
<reference evidence="3" key="1">
    <citation type="journal article" date="2014" name="Science">
        <title>Ancient hybridizations among the ancestral genomes of bread wheat.</title>
        <authorList>
            <consortium name="International Wheat Genome Sequencing Consortium,"/>
            <person name="Marcussen T."/>
            <person name="Sandve S.R."/>
            <person name="Heier L."/>
            <person name="Spannagl M."/>
            <person name="Pfeifer M."/>
            <person name="Jakobsen K.S."/>
            <person name="Wulff B.B."/>
            <person name="Steuernagel B."/>
            <person name="Mayer K.F."/>
            <person name="Olsen O.A."/>
        </authorList>
    </citation>
    <scope>NUCLEOTIDE SEQUENCE [LARGE SCALE GENOMIC DNA]</scope>
    <source>
        <strain evidence="3">cv. AL8/78</strain>
    </source>
</reference>
<keyword evidence="3" id="KW-1185">Reference proteome</keyword>
<proteinExistence type="predicted"/>
<accession>A0A453NFS7</accession>
<organism evidence="2 3">
    <name type="scientific">Aegilops tauschii subsp. strangulata</name>
    <name type="common">Goatgrass</name>
    <dbReference type="NCBI Taxonomy" id="200361"/>
    <lineage>
        <taxon>Eukaryota</taxon>
        <taxon>Viridiplantae</taxon>
        <taxon>Streptophyta</taxon>
        <taxon>Embryophyta</taxon>
        <taxon>Tracheophyta</taxon>
        <taxon>Spermatophyta</taxon>
        <taxon>Magnoliopsida</taxon>
        <taxon>Liliopsida</taxon>
        <taxon>Poales</taxon>
        <taxon>Poaceae</taxon>
        <taxon>BOP clade</taxon>
        <taxon>Pooideae</taxon>
        <taxon>Triticodae</taxon>
        <taxon>Triticeae</taxon>
        <taxon>Triticinae</taxon>
        <taxon>Aegilops</taxon>
    </lineage>
</organism>
<reference evidence="3" key="2">
    <citation type="journal article" date="2017" name="Nat. Plants">
        <title>The Aegilops tauschii genome reveals multiple impacts of transposons.</title>
        <authorList>
            <person name="Zhao G."/>
            <person name="Zou C."/>
            <person name="Li K."/>
            <person name="Wang K."/>
            <person name="Li T."/>
            <person name="Gao L."/>
            <person name="Zhang X."/>
            <person name="Wang H."/>
            <person name="Yang Z."/>
            <person name="Liu X."/>
            <person name="Jiang W."/>
            <person name="Mao L."/>
            <person name="Kong X."/>
            <person name="Jiao Y."/>
            <person name="Jia J."/>
        </authorList>
    </citation>
    <scope>NUCLEOTIDE SEQUENCE [LARGE SCALE GENOMIC DNA]</scope>
    <source>
        <strain evidence="3">cv. AL8/78</strain>
    </source>
</reference>
<dbReference type="AlphaFoldDB" id="A0A453NFS7"/>
<evidence type="ECO:0000313" key="2">
    <source>
        <dbReference type="EnsemblPlants" id="AET6Gv20354200.1"/>
    </source>
</evidence>
<protein>
    <submittedName>
        <fullName evidence="2">Uncharacterized protein</fullName>
    </submittedName>
</protein>
<feature type="compositionally biased region" description="Basic and acidic residues" evidence="1">
    <location>
        <begin position="90"/>
        <end position="102"/>
    </location>
</feature>
<evidence type="ECO:0000313" key="3">
    <source>
        <dbReference type="Proteomes" id="UP000015105"/>
    </source>
</evidence>
<name>A0A453NFS7_AEGTS</name>